<dbReference type="SUPFAM" id="SSF52799">
    <property type="entry name" value="(Phosphotyrosine protein) phosphatases II"/>
    <property type="match status" value="2"/>
</dbReference>
<dbReference type="PANTHER" id="PTHR31126">
    <property type="entry name" value="TYROSINE-PROTEIN PHOSPHATASE"/>
    <property type="match status" value="1"/>
</dbReference>
<dbReference type="Pfam" id="PF13350">
    <property type="entry name" value="Y_phosphatase3"/>
    <property type="match status" value="2"/>
</dbReference>
<feature type="compositionally biased region" description="Low complexity" evidence="1">
    <location>
        <begin position="37"/>
        <end position="57"/>
    </location>
</feature>
<protein>
    <recommendedName>
        <fullName evidence="4">Tyrosine specific protein phosphatases domain-containing protein</fullName>
    </recommendedName>
</protein>
<dbReference type="AlphaFoldDB" id="A0A7S3Q2B1"/>
<dbReference type="InterPro" id="IPR026893">
    <property type="entry name" value="Tyr/Ser_Pase_IphP-type"/>
</dbReference>
<gene>
    <name evidence="3" type="ORF">CDEB00056_LOCUS8143</name>
</gene>
<dbReference type="EMBL" id="HBIO01010491">
    <property type="protein sequence ID" value="CAE0463302.1"/>
    <property type="molecule type" value="Transcribed_RNA"/>
</dbReference>
<evidence type="ECO:0000256" key="2">
    <source>
        <dbReference type="SAM" id="SignalP"/>
    </source>
</evidence>
<feature type="region of interest" description="Disordered" evidence="1">
    <location>
        <begin position="36"/>
        <end position="58"/>
    </location>
</feature>
<dbReference type="GO" id="GO:0004721">
    <property type="term" value="F:phosphoprotein phosphatase activity"/>
    <property type="evidence" value="ECO:0007669"/>
    <property type="project" value="InterPro"/>
</dbReference>
<organism evidence="3">
    <name type="scientific">Chaetoceros debilis</name>
    <dbReference type="NCBI Taxonomy" id="122233"/>
    <lineage>
        <taxon>Eukaryota</taxon>
        <taxon>Sar</taxon>
        <taxon>Stramenopiles</taxon>
        <taxon>Ochrophyta</taxon>
        <taxon>Bacillariophyta</taxon>
        <taxon>Coscinodiscophyceae</taxon>
        <taxon>Chaetocerotophycidae</taxon>
        <taxon>Chaetocerotales</taxon>
        <taxon>Chaetocerotaceae</taxon>
        <taxon>Chaetoceros</taxon>
    </lineage>
</organism>
<reference evidence="3" key="1">
    <citation type="submission" date="2021-01" db="EMBL/GenBank/DDBJ databases">
        <authorList>
            <person name="Corre E."/>
            <person name="Pelletier E."/>
            <person name="Niang G."/>
            <person name="Scheremetjew M."/>
            <person name="Finn R."/>
            <person name="Kale V."/>
            <person name="Holt S."/>
            <person name="Cochrane G."/>
            <person name="Meng A."/>
            <person name="Brown T."/>
            <person name="Cohen L."/>
        </authorList>
    </citation>
    <scope>NUCLEOTIDE SEQUENCE</scope>
    <source>
        <strain evidence="3">MM31A-1</strain>
    </source>
</reference>
<sequence>MRLSTACLYFLLLPATAVNGFTSTVSPMIQSKSSIAFGTRGSSSSRSSSSLFLSSSTTDERTPEEEAFFAKTKQLCEERNIPLAKIKNARDLASAVNSNENNPIQPNRLFRTGRVSDATTEDIHLLHDELGIRTLVDLRSPTELKDDMTLDREEVFGDYTNLIWDERDHGSVKELRPSEPRIKEKKKSILKKIAAGAKKGASTIGTTNNDSSSSEGSDLYVAAADLAGVSGVEEDALILEDETQALLDDDGLEENDLSSCGEDVDCKKKKRRFVQKYGPGTIIDDKSRGTRKERHFVSIMNELKYVKGTLCKVSKRDIAKTIIKSPGALVSKRVRSNIKTPFLDKINAGGLPMLNDLLSRYGAPGIRYVLDLCKDTNRHPIAFYCTAGKDRTGMIAAIILAACGVPEEDIIEDYSLSANVYAEMGDNQAMVGALSQRSLDPKTFLGAPPHVMRDTLNNMKETYGSVEGYLDFIGFDEEDRKQLRAALME</sequence>
<dbReference type="PANTHER" id="PTHR31126:SF1">
    <property type="entry name" value="TYROSINE SPECIFIC PROTEIN PHOSPHATASES DOMAIN-CONTAINING PROTEIN"/>
    <property type="match status" value="1"/>
</dbReference>
<proteinExistence type="predicted"/>
<feature type="signal peptide" evidence="2">
    <location>
        <begin position="1"/>
        <end position="20"/>
    </location>
</feature>
<evidence type="ECO:0000256" key="1">
    <source>
        <dbReference type="SAM" id="MobiDB-lite"/>
    </source>
</evidence>
<evidence type="ECO:0008006" key="4">
    <source>
        <dbReference type="Google" id="ProtNLM"/>
    </source>
</evidence>
<evidence type="ECO:0000313" key="3">
    <source>
        <dbReference type="EMBL" id="CAE0463302.1"/>
    </source>
</evidence>
<dbReference type="Gene3D" id="3.90.190.10">
    <property type="entry name" value="Protein tyrosine phosphatase superfamily"/>
    <property type="match status" value="2"/>
</dbReference>
<dbReference type="InterPro" id="IPR029021">
    <property type="entry name" value="Prot-tyrosine_phosphatase-like"/>
</dbReference>
<name>A0A7S3Q2B1_9STRA</name>
<feature type="chain" id="PRO_5031293069" description="Tyrosine specific protein phosphatases domain-containing protein" evidence="2">
    <location>
        <begin position="21"/>
        <end position="489"/>
    </location>
</feature>
<keyword evidence="2" id="KW-0732">Signal</keyword>
<accession>A0A7S3Q2B1</accession>